<dbReference type="Proteomes" id="UP000706926">
    <property type="component" value="Unassembled WGS sequence"/>
</dbReference>
<dbReference type="Gene3D" id="3.30.160.690">
    <property type="entry name" value="Bacterial toxin RNase RnlA/LsoA, N repeated domain"/>
    <property type="match status" value="1"/>
</dbReference>
<dbReference type="GeneID" id="95406436"/>
<dbReference type="Pfam" id="PF19034">
    <property type="entry name" value="RnlA-toxin_DBD"/>
    <property type="match status" value="1"/>
</dbReference>
<proteinExistence type="predicted"/>
<feature type="domain" description="Bacterial toxin RNase RnlA/LsoA DBD" evidence="1">
    <location>
        <begin position="209"/>
        <end position="337"/>
    </location>
</feature>
<protein>
    <recommendedName>
        <fullName evidence="1">Bacterial toxin RNase RnlA/LsoA DBD domain-containing protein</fullName>
    </recommendedName>
</protein>
<reference evidence="2 3" key="1">
    <citation type="submission" date="2021-03" db="EMBL/GenBank/DDBJ databases">
        <title>Genomic Encyclopedia of Type Strains, Phase IV (KMG-IV): sequencing the most valuable type-strain genomes for metagenomic binning, comparative biology and taxonomic classification.</title>
        <authorList>
            <person name="Goeker M."/>
        </authorList>
    </citation>
    <scope>NUCLEOTIDE SEQUENCE [LARGE SCALE GENOMIC DNA]</scope>
    <source>
        <strain evidence="2 3">DSM 15596</strain>
    </source>
</reference>
<dbReference type="Gene3D" id="6.10.250.2650">
    <property type="match status" value="1"/>
</dbReference>
<accession>A0ABS4FGN4</accession>
<evidence type="ECO:0000313" key="3">
    <source>
        <dbReference type="Proteomes" id="UP000706926"/>
    </source>
</evidence>
<keyword evidence="3" id="KW-1185">Reference proteome</keyword>
<evidence type="ECO:0000259" key="1">
    <source>
        <dbReference type="Pfam" id="PF19034"/>
    </source>
</evidence>
<dbReference type="RefSeq" id="WP_210095333.1">
    <property type="nucleotide sequence ID" value="NZ_CP139098.1"/>
</dbReference>
<organism evidence="2 3">
    <name type="scientific">Paenibacillus lactis</name>
    <dbReference type="NCBI Taxonomy" id="228574"/>
    <lineage>
        <taxon>Bacteria</taxon>
        <taxon>Bacillati</taxon>
        <taxon>Bacillota</taxon>
        <taxon>Bacilli</taxon>
        <taxon>Bacillales</taxon>
        <taxon>Paenibacillaceae</taxon>
        <taxon>Paenibacillus</taxon>
    </lineage>
</organism>
<dbReference type="EMBL" id="JAGGKI010000014">
    <property type="protein sequence ID" value="MBP1895421.1"/>
    <property type="molecule type" value="Genomic_DNA"/>
</dbReference>
<dbReference type="InterPro" id="IPR043994">
    <property type="entry name" value="RnlA/LsoA-toxin_DBD"/>
</dbReference>
<comment type="caution">
    <text evidence="2">The sequence shown here is derived from an EMBL/GenBank/DDBJ whole genome shotgun (WGS) entry which is preliminary data.</text>
</comment>
<name>A0ABS4FGN4_9BACL</name>
<sequence>MKLTRIKLSSEECIERLNEVCEGLGIDIEENKKTDHIVVKLLREGEDPGTIRIYDTKLGRTLDGSLNNKMLNDTVLSEFNIAMSDVKITPKHTLYLLREDQFEEIYDVIVNVASRNDYEINKKEQNPSHITYLVEVSNRNNRDKVTITQFNKGKLMLQGMGWEVWDEVCNSIDEALDTSVEEITLRLMGSVAEDVAQVVMTDLTSRGETEIVGRLGRAFSFLYDHDKKLLISSQSMLLAKIDYGDYYCYIAPCLRVIEGYLKKVIVELGLLTETQINALDTNGKPLFNFGQIFNGLSHVHSTKKTLLSSDPSIQDQIEAELLVIYESYQKTRNPLQHDGPPVQMTVDTYEDAESYFDEIIGMINRTYHQIF</sequence>
<gene>
    <name evidence="2" type="ORF">J2Z18_004531</name>
</gene>
<evidence type="ECO:0000313" key="2">
    <source>
        <dbReference type="EMBL" id="MBP1895421.1"/>
    </source>
</evidence>